<dbReference type="RefSeq" id="WP_307635108.1">
    <property type="nucleotide sequence ID" value="NZ_JAUSQL010000001.1"/>
</dbReference>
<comment type="caution">
    <text evidence="1">The sequence shown here is derived from an EMBL/GenBank/DDBJ whole genome shotgun (WGS) entry which is preliminary data.</text>
</comment>
<accession>A0ABT9PKM7</accession>
<reference evidence="1 2" key="1">
    <citation type="submission" date="2023-07" db="EMBL/GenBank/DDBJ databases">
        <title>Sequencing the genomes of 1000 actinobacteria strains.</title>
        <authorList>
            <person name="Klenk H.-P."/>
        </authorList>
    </citation>
    <scope>NUCLEOTIDE SEQUENCE [LARGE SCALE GENOMIC DNA]</scope>
    <source>
        <strain evidence="1 2">DSM 19515</strain>
    </source>
</reference>
<gene>
    <name evidence="1" type="ORF">J2S45_001691</name>
</gene>
<protein>
    <submittedName>
        <fullName evidence="1">RNA-binding Zn-ribbon protein involved in translation (DUF1610 family)</fullName>
    </submittedName>
</protein>
<evidence type="ECO:0000313" key="1">
    <source>
        <dbReference type="EMBL" id="MDP9833012.1"/>
    </source>
</evidence>
<dbReference type="EMBL" id="JAUSQL010000001">
    <property type="protein sequence ID" value="MDP9833012.1"/>
    <property type="molecule type" value="Genomic_DNA"/>
</dbReference>
<keyword evidence="2" id="KW-1185">Reference proteome</keyword>
<evidence type="ECO:0000313" key="2">
    <source>
        <dbReference type="Proteomes" id="UP001230145"/>
    </source>
</evidence>
<name>A0ABT9PKM7_9ACTO</name>
<proteinExistence type="predicted"/>
<organism evidence="1 2">
    <name type="scientific">Trueperella abortisuis</name>
    <dbReference type="NCBI Taxonomy" id="445930"/>
    <lineage>
        <taxon>Bacteria</taxon>
        <taxon>Bacillati</taxon>
        <taxon>Actinomycetota</taxon>
        <taxon>Actinomycetes</taxon>
        <taxon>Actinomycetales</taxon>
        <taxon>Actinomycetaceae</taxon>
        <taxon>Trueperella</taxon>
    </lineage>
</organism>
<sequence>MNKNPTITTICADLPTLYQHLLDLTEPTLHAIRYTAAHTTGTQADSLPERATYARERLEHELGELRQIAGVLADTDHGQTPIDKVAVVLAEHATTLAAWPDLQADVERIHARWKTAAAPDTEASDHLCPACGTTTLHWHHTERLYRCPACDYTGTVEHVRNAALWRIRSADLWVDRATACALFGLTRDQIKWHIRAGNLHPDGGLVSTAELRALPRRR</sequence>
<dbReference type="Proteomes" id="UP001230145">
    <property type="component" value="Unassembled WGS sequence"/>
</dbReference>